<protein>
    <submittedName>
        <fullName evidence="8">Tight adherence protein C</fullName>
    </submittedName>
</protein>
<dbReference type="GO" id="GO:0005886">
    <property type="term" value="C:plasma membrane"/>
    <property type="evidence" value="ECO:0007669"/>
    <property type="project" value="UniProtKB-SubCell"/>
</dbReference>
<evidence type="ECO:0000256" key="1">
    <source>
        <dbReference type="ARBA" id="ARBA00004651"/>
    </source>
</evidence>
<accession>A0A840X5G0</accession>
<feature type="transmembrane region" description="Helical" evidence="6">
    <location>
        <begin position="151"/>
        <end position="173"/>
    </location>
</feature>
<reference evidence="8 9" key="1">
    <citation type="submission" date="2020-08" db="EMBL/GenBank/DDBJ databases">
        <title>Genomic Encyclopedia of Type Strains, Phase IV (KMG-IV): sequencing the most valuable type-strain genomes for metagenomic binning, comparative biology and taxonomic classification.</title>
        <authorList>
            <person name="Goeker M."/>
        </authorList>
    </citation>
    <scope>NUCLEOTIDE SEQUENCE [LARGE SCALE GENOMIC DNA]</scope>
    <source>
        <strain evidence="8 9">DSM 103377</strain>
    </source>
</reference>
<dbReference type="PANTHER" id="PTHR35007:SF2">
    <property type="entry name" value="PILUS ASSEMBLE PROTEIN"/>
    <property type="match status" value="1"/>
</dbReference>
<evidence type="ECO:0000256" key="5">
    <source>
        <dbReference type="ARBA" id="ARBA00023136"/>
    </source>
</evidence>
<evidence type="ECO:0000256" key="3">
    <source>
        <dbReference type="ARBA" id="ARBA00022692"/>
    </source>
</evidence>
<evidence type="ECO:0000313" key="9">
    <source>
        <dbReference type="Proteomes" id="UP000553766"/>
    </source>
</evidence>
<dbReference type="AlphaFoldDB" id="A0A840X5G0"/>
<evidence type="ECO:0000259" key="7">
    <source>
        <dbReference type="Pfam" id="PF00482"/>
    </source>
</evidence>
<proteinExistence type="predicted"/>
<evidence type="ECO:0000256" key="4">
    <source>
        <dbReference type="ARBA" id="ARBA00022989"/>
    </source>
</evidence>
<keyword evidence="9" id="KW-1185">Reference proteome</keyword>
<keyword evidence="4 6" id="KW-1133">Transmembrane helix</keyword>
<feature type="transmembrane region" description="Helical" evidence="6">
    <location>
        <begin position="25"/>
        <end position="44"/>
    </location>
</feature>
<sequence>MDMILNTLDTVWDVLVAAFGPFGPLYALGAAGLFLIALSAPFALKKPVDPLDRLTESAPAPKTARPQLNQNRGEALKLRAEPNGLGLDAFANYLEPQDQKEFGAVRLKLIQAGYRSRSAVSTYHFLRVALGLGMLGVGLLGVFIFNTQEDVMKTIMTVLIPGLIGYFGPDYWVTRRVESRKEEIATAFPDALDLMLVCVEAGQSLDQGIMRVAREIKSGYPVLAEEFEIVANEVRAGKERVTVLRDMAERCGVPDVSSFVTVLIQSASFGTSIASALRVYSAEMRDKRVMRAEEKANVLPTKLTLGTMMFTVPPLLLLLVGPSVYEVMQTLSGG</sequence>
<dbReference type="Proteomes" id="UP000553766">
    <property type="component" value="Unassembled WGS sequence"/>
</dbReference>
<feature type="transmembrane region" description="Helical" evidence="6">
    <location>
        <begin position="125"/>
        <end position="145"/>
    </location>
</feature>
<organism evidence="8 9">
    <name type="scientific">Rubricella aquisinus</name>
    <dbReference type="NCBI Taxonomy" id="2028108"/>
    <lineage>
        <taxon>Bacteria</taxon>
        <taxon>Pseudomonadati</taxon>
        <taxon>Pseudomonadota</taxon>
        <taxon>Alphaproteobacteria</taxon>
        <taxon>Rhodobacterales</taxon>
        <taxon>Paracoccaceae</taxon>
        <taxon>Rubricella</taxon>
    </lineage>
</organism>
<dbReference type="Pfam" id="PF00482">
    <property type="entry name" value="T2SSF"/>
    <property type="match status" value="1"/>
</dbReference>
<evidence type="ECO:0000256" key="2">
    <source>
        <dbReference type="ARBA" id="ARBA00022475"/>
    </source>
</evidence>
<evidence type="ECO:0000313" key="8">
    <source>
        <dbReference type="EMBL" id="MBB5515937.1"/>
    </source>
</evidence>
<comment type="caution">
    <text evidence="8">The sequence shown here is derived from an EMBL/GenBank/DDBJ whole genome shotgun (WGS) entry which is preliminary data.</text>
</comment>
<keyword evidence="3 6" id="KW-0812">Transmembrane</keyword>
<name>A0A840X5G0_9RHOB</name>
<dbReference type="InterPro" id="IPR018076">
    <property type="entry name" value="T2SS_GspF_dom"/>
</dbReference>
<dbReference type="PANTHER" id="PTHR35007">
    <property type="entry name" value="INTEGRAL MEMBRANE PROTEIN-RELATED"/>
    <property type="match status" value="1"/>
</dbReference>
<keyword evidence="2" id="KW-1003">Cell membrane</keyword>
<dbReference type="RefSeq" id="WP_246413739.1">
    <property type="nucleotide sequence ID" value="NZ_JACIJS010000005.1"/>
</dbReference>
<gene>
    <name evidence="8" type="ORF">FHS89_001957</name>
</gene>
<keyword evidence="5 6" id="KW-0472">Membrane</keyword>
<comment type="subcellular location">
    <subcellularLocation>
        <location evidence="1">Cell membrane</location>
        <topology evidence="1">Multi-pass membrane protein</topology>
    </subcellularLocation>
</comment>
<feature type="transmembrane region" description="Helical" evidence="6">
    <location>
        <begin position="303"/>
        <end position="325"/>
    </location>
</feature>
<feature type="domain" description="Type II secretion system protein GspF" evidence="7">
    <location>
        <begin position="192"/>
        <end position="320"/>
    </location>
</feature>
<dbReference type="EMBL" id="JACIJS010000005">
    <property type="protein sequence ID" value="MBB5515937.1"/>
    <property type="molecule type" value="Genomic_DNA"/>
</dbReference>
<evidence type="ECO:0000256" key="6">
    <source>
        <dbReference type="SAM" id="Phobius"/>
    </source>
</evidence>